<dbReference type="AlphaFoldDB" id="A0A4Z1FGP1"/>
<evidence type="ECO:0000313" key="3">
    <source>
        <dbReference type="Proteomes" id="UP000297910"/>
    </source>
</evidence>
<accession>A0A4Z1FGP1</accession>
<dbReference type="Proteomes" id="UP000297910">
    <property type="component" value="Unassembled WGS sequence"/>
</dbReference>
<organism evidence="2 3">
    <name type="scientific">Botrytis paeoniae</name>
    <dbReference type="NCBI Taxonomy" id="278948"/>
    <lineage>
        <taxon>Eukaryota</taxon>
        <taxon>Fungi</taxon>
        <taxon>Dikarya</taxon>
        <taxon>Ascomycota</taxon>
        <taxon>Pezizomycotina</taxon>
        <taxon>Leotiomycetes</taxon>
        <taxon>Helotiales</taxon>
        <taxon>Sclerotiniaceae</taxon>
        <taxon>Botrytis</taxon>
    </lineage>
</organism>
<proteinExistence type="predicted"/>
<comment type="caution">
    <text evidence="2">The sequence shown here is derived from an EMBL/GenBank/DDBJ whole genome shotgun (WGS) entry which is preliminary data.</text>
</comment>
<keyword evidence="3" id="KW-1185">Reference proteome</keyword>
<gene>
    <name evidence="2" type="ORF">BPAE_0189g00140</name>
</gene>
<name>A0A4Z1FGP1_9HELO</name>
<evidence type="ECO:0000256" key="1">
    <source>
        <dbReference type="SAM" id="SignalP"/>
    </source>
</evidence>
<evidence type="ECO:0008006" key="4">
    <source>
        <dbReference type="Google" id="ProtNLM"/>
    </source>
</evidence>
<evidence type="ECO:0000313" key="2">
    <source>
        <dbReference type="EMBL" id="TGO21982.1"/>
    </source>
</evidence>
<feature type="signal peptide" evidence="1">
    <location>
        <begin position="1"/>
        <end position="23"/>
    </location>
</feature>
<sequence>MSRASPRHLLLSILTAVMNILNAEVSPRYLNWNSKAKVYAGLVFWINVYHRSSKIRSFPNTTTDHLD</sequence>
<keyword evidence="1" id="KW-0732">Signal</keyword>
<reference evidence="2 3" key="1">
    <citation type="submission" date="2017-12" db="EMBL/GenBank/DDBJ databases">
        <title>Comparative genomics of Botrytis spp.</title>
        <authorList>
            <person name="Valero-Jimenez C.A."/>
            <person name="Tapia P."/>
            <person name="Veloso J."/>
            <person name="Silva-Moreno E."/>
            <person name="Staats M."/>
            <person name="Valdes J.H."/>
            <person name="Van Kan J.A.L."/>
        </authorList>
    </citation>
    <scope>NUCLEOTIDE SEQUENCE [LARGE SCALE GENOMIC DNA]</scope>
    <source>
        <strain evidence="2 3">Bp0003</strain>
    </source>
</reference>
<protein>
    <recommendedName>
        <fullName evidence="4">Secreted protein</fullName>
    </recommendedName>
</protein>
<dbReference type="EMBL" id="PQXI01000188">
    <property type="protein sequence ID" value="TGO21982.1"/>
    <property type="molecule type" value="Genomic_DNA"/>
</dbReference>
<feature type="chain" id="PRO_5021231480" description="Secreted protein" evidence="1">
    <location>
        <begin position="24"/>
        <end position="67"/>
    </location>
</feature>